<organism evidence="1 2">
    <name type="scientific">Kytococcus sedentarius (strain ATCC 14392 / DSM 20547 / JCM 11482 / CCUG 33030 / NBRC 15357 / NCTC 11040 / CCM 314 / 541)</name>
    <name type="common">Micrococcus sedentarius</name>
    <dbReference type="NCBI Taxonomy" id="478801"/>
    <lineage>
        <taxon>Bacteria</taxon>
        <taxon>Bacillati</taxon>
        <taxon>Actinomycetota</taxon>
        <taxon>Actinomycetes</taxon>
        <taxon>Micrococcales</taxon>
        <taxon>Kytococcaceae</taxon>
        <taxon>Kytococcus</taxon>
    </lineage>
</organism>
<name>C7NHV8_KYTSD</name>
<dbReference type="KEGG" id="kse:Ksed_14390"/>
<accession>C7NHV8</accession>
<dbReference type="EMBL" id="CP001686">
    <property type="protein sequence ID" value="ACV06465.1"/>
    <property type="molecule type" value="Genomic_DNA"/>
</dbReference>
<dbReference type="RefSeq" id="WP_015779410.1">
    <property type="nucleotide sequence ID" value="NC_013169.1"/>
</dbReference>
<keyword evidence="2" id="KW-1185">Reference proteome</keyword>
<dbReference type="HOGENOM" id="CLU_3184912_0_0_11"/>
<dbReference type="Proteomes" id="UP000006666">
    <property type="component" value="Chromosome"/>
</dbReference>
<reference evidence="1 2" key="1">
    <citation type="journal article" date="2009" name="Stand. Genomic Sci.">
        <title>Complete genome sequence of Kytococcus sedentarius type strain (541).</title>
        <authorList>
            <person name="Sims D."/>
            <person name="Brettin T."/>
            <person name="Detter J.C."/>
            <person name="Han C."/>
            <person name="Lapidus A."/>
            <person name="Copeland A."/>
            <person name="Glavina Del Rio T."/>
            <person name="Nolan M."/>
            <person name="Chen F."/>
            <person name="Lucas S."/>
            <person name="Tice H."/>
            <person name="Cheng J.F."/>
            <person name="Bruce D."/>
            <person name="Goodwin L."/>
            <person name="Pitluck S."/>
            <person name="Ovchinnikova G."/>
            <person name="Pati A."/>
            <person name="Ivanova N."/>
            <person name="Mavrommatis K."/>
            <person name="Chen A."/>
            <person name="Palaniappan K."/>
            <person name="D'haeseleer P."/>
            <person name="Chain P."/>
            <person name="Bristow J."/>
            <person name="Eisen J.A."/>
            <person name="Markowitz V."/>
            <person name="Hugenholtz P."/>
            <person name="Schneider S."/>
            <person name="Goker M."/>
            <person name="Pukall R."/>
            <person name="Kyrpides N.C."/>
            <person name="Klenk H.P."/>
        </authorList>
    </citation>
    <scope>NUCLEOTIDE SEQUENCE [LARGE SCALE GENOMIC DNA]</scope>
    <source>
        <strain evidence="2">ATCC 14392 / DSM 20547 / JCM 11482 / CCUG 33030 / NBRC 15357 / NCTC 11040 / CCM 314 / 541</strain>
    </source>
</reference>
<sequence>MPERYWLVMDAAGFRPPPGRVPLFGSAAELERLGDWLHGLIAGELP</sequence>
<gene>
    <name evidence="1" type="ordered locus">Ksed_14390</name>
</gene>
<proteinExistence type="predicted"/>
<evidence type="ECO:0000313" key="1">
    <source>
        <dbReference type="EMBL" id="ACV06465.1"/>
    </source>
</evidence>
<evidence type="ECO:0000313" key="2">
    <source>
        <dbReference type="Proteomes" id="UP000006666"/>
    </source>
</evidence>
<dbReference type="AlphaFoldDB" id="C7NHV8"/>
<protein>
    <submittedName>
        <fullName evidence="1">Uncharacterized protein</fullName>
    </submittedName>
</protein>